<sequence>MSEHTEKIVYFLYKLSSRYKIELLNNNMFKNLKGISLFKPTVDAATIIGLEYLFEPSPLRNNI</sequence>
<gene>
    <name evidence="1" type="ORF">CYG68_19390</name>
</gene>
<proteinExistence type="predicted"/>
<dbReference type="AlphaFoldDB" id="A0A8I0Q5D5"/>
<comment type="caution">
    <text evidence="1">The sequence shown here is derived from an EMBL/GenBank/DDBJ whole genome shotgun (WGS) entry which is preliminary data.</text>
</comment>
<name>A0A8I0Q5D5_MORMO</name>
<reference evidence="1" key="1">
    <citation type="submission" date="2017-12" db="EMBL/GenBank/DDBJ databases">
        <title>Genome sequencing and analysis.</title>
        <authorList>
            <person name="Huang Y.-T."/>
        </authorList>
    </citation>
    <scope>NUCLEOTIDE SEQUENCE</scope>
    <source>
        <strain evidence="1">VGH116</strain>
    </source>
</reference>
<dbReference type="EMBL" id="PKLF01000028">
    <property type="protein sequence ID" value="MBE8614524.1"/>
    <property type="molecule type" value="Genomic_DNA"/>
</dbReference>
<evidence type="ECO:0000313" key="1">
    <source>
        <dbReference type="EMBL" id="MBE8614524.1"/>
    </source>
</evidence>
<evidence type="ECO:0000313" key="2">
    <source>
        <dbReference type="Proteomes" id="UP000650477"/>
    </source>
</evidence>
<dbReference type="Proteomes" id="UP000650477">
    <property type="component" value="Unassembled WGS sequence"/>
</dbReference>
<organism evidence="1 2">
    <name type="scientific">Morganella morganii</name>
    <name type="common">Proteus morganii</name>
    <dbReference type="NCBI Taxonomy" id="582"/>
    <lineage>
        <taxon>Bacteria</taxon>
        <taxon>Pseudomonadati</taxon>
        <taxon>Pseudomonadota</taxon>
        <taxon>Gammaproteobacteria</taxon>
        <taxon>Enterobacterales</taxon>
        <taxon>Morganellaceae</taxon>
        <taxon>Morganella</taxon>
    </lineage>
</organism>
<protein>
    <submittedName>
        <fullName evidence="1">Uncharacterized protein</fullName>
    </submittedName>
</protein>
<accession>A0A8I0Q5D5</accession>